<organism evidence="5 6">
    <name type="scientific">Streptomyces asoensis</name>
    <dbReference type="NCBI Taxonomy" id="249586"/>
    <lineage>
        <taxon>Bacteria</taxon>
        <taxon>Bacillati</taxon>
        <taxon>Actinomycetota</taxon>
        <taxon>Actinomycetes</taxon>
        <taxon>Kitasatosporales</taxon>
        <taxon>Streptomycetaceae</taxon>
        <taxon>Streptomyces</taxon>
    </lineage>
</organism>
<dbReference type="InterPro" id="IPR020449">
    <property type="entry name" value="Tscrpt_reg_AraC-type_HTH"/>
</dbReference>
<evidence type="ECO:0000259" key="4">
    <source>
        <dbReference type="PROSITE" id="PS01124"/>
    </source>
</evidence>
<name>A0A6M4X277_9ACTN</name>
<dbReference type="AlphaFoldDB" id="A0A6M4X277"/>
<keyword evidence="1" id="KW-0805">Transcription regulation</keyword>
<proteinExistence type="predicted"/>
<sequence length="41" mass="4628">MHHFPVGAIGGRWGFADPAHFSRLFKTVYGMSPREARGARR</sequence>
<evidence type="ECO:0000313" key="6">
    <source>
        <dbReference type="Proteomes" id="UP000502665"/>
    </source>
</evidence>
<evidence type="ECO:0000313" key="5">
    <source>
        <dbReference type="EMBL" id="QJT06379.1"/>
    </source>
</evidence>
<reference evidence="5" key="1">
    <citation type="submission" date="2020-03" db="EMBL/GenBank/DDBJ databases">
        <title>Molecular networking-based the target discovery of potent antiproliferative macrolactams: 5/6/7/16 polycyclic ansamycins and glycosylated trienomycin from Streptomyces cacaoi subsp. asoensis.</title>
        <authorList>
            <person name="Liu L.-L."/>
        </authorList>
    </citation>
    <scope>NUCLEOTIDE SEQUENCE [LARGE SCALE GENOMIC DNA]</scope>
    <source>
        <strain evidence="5">H2S5</strain>
    </source>
</reference>
<dbReference type="PRINTS" id="PR00032">
    <property type="entry name" value="HTHARAC"/>
</dbReference>
<evidence type="ECO:0000256" key="2">
    <source>
        <dbReference type="ARBA" id="ARBA00023125"/>
    </source>
</evidence>
<protein>
    <submittedName>
        <fullName evidence="5">AraC family transcriptional regulator</fullName>
    </submittedName>
</protein>
<dbReference type="Gene3D" id="1.10.10.60">
    <property type="entry name" value="Homeodomain-like"/>
    <property type="match status" value="1"/>
</dbReference>
<dbReference type="InterPro" id="IPR018060">
    <property type="entry name" value="HTH_AraC"/>
</dbReference>
<feature type="domain" description="HTH araC/xylS-type" evidence="4">
    <location>
        <begin position="1"/>
        <end position="39"/>
    </location>
</feature>
<dbReference type="InterPro" id="IPR009057">
    <property type="entry name" value="Homeodomain-like_sf"/>
</dbReference>
<accession>A0A6M4X277</accession>
<dbReference type="Pfam" id="PF12833">
    <property type="entry name" value="HTH_18"/>
    <property type="match status" value="1"/>
</dbReference>
<dbReference type="PROSITE" id="PS01124">
    <property type="entry name" value="HTH_ARAC_FAMILY_2"/>
    <property type="match status" value="1"/>
</dbReference>
<keyword evidence="2" id="KW-0238">DNA-binding</keyword>
<evidence type="ECO:0000256" key="3">
    <source>
        <dbReference type="ARBA" id="ARBA00023163"/>
    </source>
</evidence>
<dbReference type="SUPFAM" id="SSF46689">
    <property type="entry name" value="Homeodomain-like"/>
    <property type="match status" value="1"/>
</dbReference>
<dbReference type="GO" id="GO:0003700">
    <property type="term" value="F:DNA-binding transcription factor activity"/>
    <property type="evidence" value="ECO:0007669"/>
    <property type="project" value="InterPro"/>
</dbReference>
<dbReference type="GO" id="GO:0043565">
    <property type="term" value="F:sequence-specific DNA binding"/>
    <property type="evidence" value="ECO:0007669"/>
    <property type="project" value="InterPro"/>
</dbReference>
<evidence type="ECO:0000256" key="1">
    <source>
        <dbReference type="ARBA" id="ARBA00023015"/>
    </source>
</evidence>
<dbReference type="EMBL" id="CP049838">
    <property type="protein sequence ID" value="QJT06379.1"/>
    <property type="molecule type" value="Genomic_DNA"/>
</dbReference>
<keyword evidence="3" id="KW-0804">Transcription</keyword>
<dbReference type="Proteomes" id="UP000502665">
    <property type="component" value="Chromosome"/>
</dbReference>
<gene>
    <name evidence="5" type="ORF">G9272_43835</name>
</gene>
<keyword evidence="6" id="KW-1185">Reference proteome</keyword>